<proteinExistence type="predicted"/>
<dbReference type="Proteomes" id="UP001189122">
    <property type="component" value="Unassembled WGS sequence"/>
</dbReference>
<evidence type="ECO:0000313" key="2">
    <source>
        <dbReference type="Proteomes" id="UP001189122"/>
    </source>
</evidence>
<keyword evidence="2" id="KW-1185">Reference proteome</keyword>
<reference evidence="1 2" key="1">
    <citation type="submission" date="2019-12" db="EMBL/GenBank/DDBJ databases">
        <authorList>
            <person name="Scholz U."/>
            <person name="Mascher M."/>
            <person name="Fiebig A."/>
        </authorList>
    </citation>
    <scope>NUCLEOTIDE SEQUENCE</scope>
</reference>
<protein>
    <submittedName>
        <fullName evidence="1">Uncharacterized protein</fullName>
    </submittedName>
</protein>
<dbReference type="EMBL" id="LR743593">
    <property type="protein sequence ID" value="CAA2621763.1"/>
    <property type="molecule type" value="Genomic_DNA"/>
</dbReference>
<accession>A0A7I8IU94</accession>
<dbReference type="AlphaFoldDB" id="A0A7I8IU94"/>
<organism evidence="1">
    <name type="scientific">Spirodela intermedia</name>
    <name type="common">Intermediate duckweed</name>
    <dbReference type="NCBI Taxonomy" id="51605"/>
    <lineage>
        <taxon>Eukaryota</taxon>
        <taxon>Viridiplantae</taxon>
        <taxon>Streptophyta</taxon>
        <taxon>Embryophyta</taxon>
        <taxon>Tracheophyta</taxon>
        <taxon>Spermatophyta</taxon>
        <taxon>Magnoliopsida</taxon>
        <taxon>Liliopsida</taxon>
        <taxon>Araceae</taxon>
        <taxon>Lemnoideae</taxon>
        <taxon>Spirodela</taxon>
    </lineage>
</organism>
<dbReference type="EMBL" id="CACRZD030000006">
    <property type="protein sequence ID" value="CAA6661447.1"/>
    <property type="molecule type" value="Genomic_DNA"/>
</dbReference>
<sequence length="38" mass="4698">MFLFVFLDPQHPEENTILLHFLFCSCYGYKKEMFPFYT</sequence>
<gene>
    <name evidence="1" type="ORF">SI7747_06007842</name>
</gene>
<evidence type="ECO:0000313" key="1">
    <source>
        <dbReference type="EMBL" id="CAA2621763.1"/>
    </source>
</evidence>
<name>A0A7I8IU94_SPIIN</name>